<protein>
    <submittedName>
        <fullName evidence="3">Pimeloyl-ACP methyl ester carboxylesterase</fullName>
    </submittedName>
</protein>
<evidence type="ECO:0000259" key="2">
    <source>
        <dbReference type="Pfam" id="PF18067"/>
    </source>
</evidence>
<evidence type="ECO:0000256" key="1">
    <source>
        <dbReference type="SAM" id="SignalP"/>
    </source>
</evidence>
<dbReference type="InterPro" id="IPR040664">
    <property type="entry name" value="AFL_C"/>
</dbReference>
<dbReference type="Pfam" id="PF02089">
    <property type="entry name" value="Palm_thioest"/>
    <property type="match status" value="1"/>
</dbReference>
<feature type="domain" description="AFL C-terminal" evidence="2">
    <location>
        <begin position="265"/>
        <end position="355"/>
    </location>
</feature>
<dbReference type="PANTHER" id="PTHR32015">
    <property type="entry name" value="FASTING INDUCED LIPASE"/>
    <property type="match status" value="1"/>
</dbReference>
<dbReference type="InterPro" id="IPR002918">
    <property type="entry name" value="Lipase_EstA/Esterase_EstB"/>
</dbReference>
<evidence type="ECO:0000313" key="3">
    <source>
        <dbReference type="EMBL" id="MET3613341.1"/>
    </source>
</evidence>
<comment type="caution">
    <text evidence="3">The sequence shown here is derived from an EMBL/GenBank/DDBJ whole genome shotgun (WGS) entry which is preliminary data.</text>
</comment>
<accession>A0ABV2IXW8</accession>
<dbReference type="SUPFAM" id="SSF53474">
    <property type="entry name" value="alpha/beta-Hydrolases"/>
    <property type="match status" value="1"/>
</dbReference>
<keyword evidence="1" id="KW-0732">Signal</keyword>
<dbReference type="RefSeq" id="WP_354555819.1">
    <property type="nucleotide sequence ID" value="NZ_JBEPMB010000001.1"/>
</dbReference>
<evidence type="ECO:0000313" key="4">
    <source>
        <dbReference type="Proteomes" id="UP001549047"/>
    </source>
</evidence>
<dbReference type="Pfam" id="PF18067">
    <property type="entry name" value="Lipase_C"/>
    <property type="match status" value="1"/>
</dbReference>
<dbReference type="InterPro" id="IPR029058">
    <property type="entry name" value="AB_hydrolase_fold"/>
</dbReference>
<dbReference type="Proteomes" id="UP001549047">
    <property type="component" value="Unassembled WGS sequence"/>
</dbReference>
<feature type="chain" id="PRO_5045807456" evidence="1">
    <location>
        <begin position="27"/>
        <end position="441"/>
    </location>
</feature>
<dbReference type="Gene3D" id="3.40.50.1820">
    <property type="entry name" value="alpha/beta hydrolase"/>
    <property type="match status" value="1"/>
</dbReference>
<gene>
    <name evidence="3" type="ORF">ABID16_001646</name>
</gene>
<feature type="signal peptide" evidence="1">
    <location>
        <begin position="1"/>
        <end position="26"/>
    </location>
</feature>
<sequence length="441" mass="47202">MSLLPRLFLASIASLASMTSAQSADAKFPPVVFVHGNGDTAALWMTQFWRFESNGYPEDHLFAVDIPHPSARADDNAQEVNRSSTTDAAQAVAAEVDEALKATGAEKVVLVANSRGCQTARNYVKNFGGAAKVERMVLGGCVHHGVFVLPNAAQGSEFNGAAPFLKNLSAEPEVPAGMPVTVIRSDKFDLYSQPEGKYVGMAGKSTGISYESQELKGADNRVIPGADHRETAYSKLAFEIIYQAITGEKAGTHAIVAEENPVLSGMITGYENGAATNLPVPGAKLSIYATDPKTGERFGSPVYEKTVGADGVWGDFHARPSQTYEFDIKADGYPETRIFRGLLPRSFRYMDLRLQPAPAQGNLIFVKRPRGYFGPDDQATANGLILPGIDPNDPVPHVASANVPVAGDKPESITAVFNGETIVGRFDPALKDAATYIEFTD</sequence>
<proteinExistence type="predicted"/>
<dbReference type="EMBL" id="JBEPMB010000001">
    <property type="protein sequence ID" value="MET3613341.1"/>
    <property type="molecule type" value="Genomic_DNA"/>
</dbReference>
<organism evidence="3 4">
    <name type="scientific">Rhizobium aquaticum</name>
    <dbReference type="NCBI Taxonomy" id="1549636"/>
    <lineage>
        <taxon>Bacteria</taxon>
        <taxon>Pseudomonadati</taxon>
        <taxon>Pseudomonadota</taxon>
        <taxon>Alphaproteobacteria</taxon>
        <taxon>Hyphomicrobiales</taxon>
        <taxon>Rhizobiaceae</taxon>
        <taxon>Rhizobium/Agrobacterium group</taxon>
        <taxon>Rhizobium</taxon>
    </lineage>
</organism>
<name>A0ABV2IXW8_9HYPH</name>
<reference evidence="3 4" key="1">
    <citation type="submission" date="2024-06" db="EMBL/GenBank/DDBJ databases">
        <title>Genomic Encyclopedia of Type Strains, Phase IV (KMG-IV): sequencing the most valuable type-strain genomes for metagenomic binning, comparative biology and taxonomic classification.</title>
        <authorList>
            <person name="Goeker M."/>
        </authorList>
    </citation>
    <scope>NUCLEOTIDE SEQUENCE [LARGE SCALE GENOMIC DNA]</scope>
    <source>
        <strain evidence="3 4">DSM 29780</strain>
    </source>
</reference>
<keyword evidence="4" id="KW-1185">Reference proteome</keyword>
<dbReference type="PANTHER" id="PTHR32015:SF1">
    <property type="entry name" value="LIPASE"/>
    <property type="match status" value="1"/>
</dbReference>